<dbReference type="GO" id="GO:0006825">
    <property type="term" value="P:copper ion transport"/>
    <property type="evidence" value="ECO:0007669"/>
    <property type="project" value="InterPro"/>
</dbReference>
<organism evidence="13 14">
    <name type="scientific">Rhizobium quercicola</name>
    <dbReference type="NCBI Taxonomy" id="2901226"/>
    <lineage>
        <taxon>Bacteria</taxon>
        <taxon>Pseudomonadati</taxon>
        <taxon>Pseudomonadota</taxon>
        <taxon>Alphaproteobacteria</taxon>
        <taxon>Hyphomicrobiales</taxon>
        <taxon>Rhizobiaceae</taxon>
        <taxon>Rhizobium/Agrobacterium group</taxon>
        <taxon>Rhizobium</taxon>
    </lineage>
</organism>
<comment type="caution">
    <text evidence="13">The sequence shown here is derived from an EMBL/GenBank/DDBJ whole genome shotgun (WGS) entry which is preliminary data.</text>
</comment>
<dbReference type="PANTHER" id="PTHR34820:SF4">
    <property type="entry name" value="INNER MEMBRANE PROTEIN YEBZ"/>
    <property type="match status" value="1"/>
</dbReference>
<dbReference type="GO" id="GO:0005507">
    <property type="term" value="F:copper ion binding"/>
    <property type="evidence" value="ECO:0007669"/>
    <property type="project" value="InterPro"/>
</dbReference>
<evidence type="ECO:0000256" key="10">
    <source>
        <dbReference type="SAM" id="SignalP"/>
    </source>
</evidence>
<feature type="domain" description="CopC" evidence="11">
    <location>
        <begin position="41"/>
        <end position="134"/>
    </location>
</feature>
<accession>A0A9X1NSR8</accession>
<dbReference type="Pfam" id="PF05425">
    <property type="entry name" value="CopD"/>
    <property type="match status" value="1"/>
</dbReference>
<evidence type="ECO:0000256" key="6">
    <source>
        <dbReference type="ARBA" id="ARBA00022989"/>
    </source>
</evidence>
<dbReference type="Gene3D" id="2.60.40.1220">
    <property type="match status" value="1"/>
</dbReference>
<dbReference type="PANTHER" id="PTHR34820">
    <property type="entry name" value="INNER MEMBRANE PROTEIN YEBZ"/>
    <property type="match status" value="1"/>
</dbReference>
<feature type="chain" id="PRO_5040797686" evidence="10">
    <location>
        <begin position="41"/>
        <end position="562"/>
    </location>
</feature>
<dbReference type="InterPro" id="IPR007348">
    <property type="entry name" value="CopC_dom"/>
</dbReference>
<dbReference type="GO" id="GO:0005886">
    <property type="term" value="C:plasma membrane"/>
    <property type="evidence" value="ECO:0007669"/>
    <property type="project" value="UniProtKB-SubCell"/>
</dbReference>
<comment type="subcellular location">
    <subcellularLocation>
        <location evidence="1">Cell membrane</location>
        <topology evidence="1">Multi-pass membrane protein</topology>
    </subcellularLocation>
</comment>
<evidence type="ECO:0000256" key="1">
    <source>
        <dbReference type="ARBA" id="ARBA00004651"/>
    </source>
</evidence>
<keyword evidence="3 9" id="KW-0812">Transmembrane</keyword>
<keyword evidence="5 10" id="KW-0732">Signal</keyword>
<feature type="transmembrane region" description="Helical" evidence="9">
    <location>
        <begin position="343"/>
        <end position="365"/>
    </location>
</feature>
<dbReference type="GO" id="GO:0042597">
    <property type="term" value="C:periplasmic space"/>
    <property type="evidence" value="ECO:0007669"/>
    <property type="project" value="InterPro"/>
</dbReference>
<sequence length="562" mass="58064">MSALACTRAVMMRRNRLVSRLVVILTWLLLLLASAGNAFAHAQLVASDPADGAVLEASPHQIVLTFSEPVDPLVFRLSDPAGQVDVLPVAGSGSGVTRLVVALPAGLVAGTHSLSWRVTSADGHPIGGGLLFSVGRANASGPGRASAIDPLTSAGLWASRLLAMAGLVMGVGGAGWVALFFRERHLRGEAGSLGSARVALFLWLGIAATPVWIACQGFDALGEAPVAWVPAAVWSAGLAATAYGRAAVIGAAAMVAALVSLRIRHVRLRLGLAGLGFALAALATAAAGHAVTAPPRFATLPAVVLHMLSAMAWIGGLLPLLAALRGSSRPSPVGYPDRAALLLFSRLIPLVLSVLVASGLLLAIVQVQTLSNLWATAYGQVLLIKLAIVALLVLLAAANRFLWSRPAAEGSSGALWRLRRSIVAEVVLGTLVLAVLGLWRFTPPPRALASSVPPVQERQVAEQGLMATLSIAPARTGPVRISLQDLMFDGQSIDPLSITVELDNPVSGVGPFTRAARRGGDGVFQAEGFVLPVGGAWTVRVTVLVDDFTSVTMASRFDIAAP</sequence>
<evidence type="ECO:0000259" key="11">
    <source>
        <dbReference type="Pfam" id="PF04234"/>
    </source>
</evidence>
<reference evidence="13" key="1">
    <citation type="submission" date="2021-12" db="EMBL/GenBank/DDBJ databases">
        <authorList>
            <person name="Li Y."/>
        </authorList>
    </citation>
    <scope>NUCLEOTIDE SEQUENCE</scope>
    <source>
        <strain evidence="13">DKSPLA3</strain>
    </source>
</reference>
<dbReference type="Pfam" id="PF04234">
    <property type="entry name" value="CopC"/>
    <property type="match status" value="1"/>
</dbReference>
<dbReference type="InterPro" id="IPR008457">
    <property type="entry name" value="Cu-R_CopD_dom"/>
</dbReference>
<evidence type="ECO:0000313" key="13">
    <source>
        <dbReference type="EMBL" id="MCD7109336.1"/>
    </source>
</evidence>
<keyword evidence="7" id="KW-0186">Copper</keyword>
<protein>
    <submittedName>
        <fullName evidence="13">Copper resistance protein CopC/CopD</fullName>
    </submittedName>
</protein>
<dbReference type="InterPro" id="IPR014755">
    <property type="entry name" value="Cu-Rt/internalin_Ig-like"/>
</dbReference>
<keyword evidence="4" id="KW-0479">Metal-binding</keyword>
<feature type="transmembrane region" description="Helical" evidence="9">
    <location>
        <begin position="270"/>
        <end position="291"/>
    </location>
</feature>
<dbReference type="InterPro" id="IPR014756">
    <property type="entry name" value="Ig_E-set"/>
</dbReference>
<name>A0A9X1NSR8_9HYPH</name>
<evidence type="ECO:0000256" key="7">
    <source>
        <dbReference type="ARBA" id="ARBA00023008"/>
    </source>
</evidence>
<evidence type="ECO:0000256" key="3">
    <source>
        <dbReference type="ARBA" id="ARBA00022692"/>
    </source>
</evidence>
<evidence type="ECO:0000259" key="12">
    <source>
        <dbReference type="Pfam" id="PF05425"/>
    </source>
</evidence>
<feature type="transmembrane region" description="Helical" evidence="9">
    <location>
        <begin position="161"/>
        <end position="181"/>
    </location>
</feature>
<dbReference type="EMBL" id="JAJOZR010000005">
    <property type="protein sequence ID" value="MCD7109336.1"/>
    <property type="molecule type" value="Genomic_DNA"/>
</dbReference>
<feature type="transmembrane region" description="Helical" evidence="9">
    <location>
        <begin position="377"/>
        <end position="402"/>
    </location>
</feature>
<keyword evidence="2" id="KW-1003">Cell membrane</keyword>
<feature type="domain" description="Copper resistance protein D" evidence="12">
    <location>
        <begin position="339"/>
        <end position="438"/>
    </location>
</feature>
<keyword evidence="14" id="KW-1185">Reference proteome</keyword>
<feature type="transmembrane region" description="Helical" evidence="9">
    <location>
        <begin position="193"/>
        <end position="213"/>
    </location>
</feature>
<evidence type="ECO:0000256" key="8">
    <source>
        <dbReference type="ARBA" id="ARBA00023136"/>
    </source>
</evidence>
<feature type="transmembrane region" description="Helical" evidence="9">
    <location>
        <begin position="303"/>
        <end position="322"/>
    </location>
</feature>
<dbReference type="SUPFAM" id="SSF81296">
    <property type="entry name" value="E set domains"/>
    <property type="match status" value="1"/>
</dbReference>
<dbReference type="GO" id="GO:0046688">
    <property type="term" value="P:response to copper ion"/>
    <property type="evidence" value="ECO:0007669"/>
    <property type="project" value="InterPro"/>
</dbReference>
<dbReference type="AlphaFoldDB" id="A0A9X1NSR8"/>
<feature type="transmembrane region" description="Helical" evidence="9">
    <location>
        <begin position="422"/>
        <end position="441"/>
    </location>
</feature>
<keyword evidence="8 9" id="KW-0472">Membrane</keyword>
<evidence type="ECO:0000256" key="4">
    <source>
        <dbReference type="ARBA" id="ARBA00022723"/>
    </source>
</evidence>
<dbReference type="RefSeq" id="WP_231813854.1">
    <property type="nucleotide sequence ID" value="NZ_JAJOZR010000005.1"/>
</dbReference>
<gene>
    <name evidence="13" type="ORF">LRX75_09775</name>
</gene>
<proteinExistence type="predicted"/>
<dbReference type="Proteomes" id="UP001139089">
    <property type="component" value="Unassembled WGS sequence"/>
</dbReference>
<feature type="signal peptide" evidence="10">
    <location>
        <begin position="1"/>
        <end position="40"/>
    </location>
</feature>
<feature type="transmembrane region" description="Helical" evidence="9">
    <location>
        <begin position="233"/>
        <end position="258"/>
    </location>
</feature>
<evidence type="ECO:0000313" key="14">
    <source>
        <dbReference type="Proteomes" id="UP001139089"/>
    </source>
</evidence>
<evidence type="ECO:0000256" key="9">
    <source>
        <dbReference type="SAM" id="Phobius"/>
    </source>
</evidence>
<dbReference type="InterPro" id="IPR032694">
    <property type="entry name" value="CopC/D"/>
</dbReference>
<evidence type="ECO:0000256" key="5">
    <source>
        <dbReference type="ARBA" id="ARBA00022729"/>
    </source>
</evidence>
<keyword evidence="6 9" id="KW-1133">Transmembrane helix</keyword>
<evidence type="ECO:0000256" key="2">
    <source>
        <dbReference type="ARBA" id="ARBA00022475"/>
    </source>
</evidence>